<feature type="transmembrane region" description="Helical" evidence="8">
    <location>
        <begin position="62"/>
        <end position="89"/>
    </location>
</feature>
<dbReference type="OrthoDB" id="6612291at2759"/>
<dbReference type="Gene3D" id="1.20.1250.20">
    <property type="entry name" value="MFS general substrate transporter like domains"/>
    <property type="match status" value="1"/>
</dbReference>
<dbReference type="AlphaFoldDB" id="A0A132B5U3"/>
<feature type="transmembrane region" description="Helical" evidence="8">
    <location>
        <begin position="385"/>
        <end position="409"/>
    </location>
</feature>
<dbReference type="InterPro" id="IPR036259">
    <property type="entry name" value="MFS_trans_sf"/>
</dbReference>
<proteinExistence type="inferred from homology"/>
<evidence type="ECO:0000256" key="2">
    <source>
        <dbReference type="ARBA" id="ARBA00010992"/>
    </source>
</evidence>
<dbReference type="GO" id="GO:0005351">
    <property type="term" value="F:carbohydrate:proton symporter activity"/>
    <property type="evidence" value="ECO:0007669"/>
    <property type="project" value="TreeGrafter"/>
</dbReference>
<evidence type="ECO:0000256" key="7">
    <source>
        <dbReference type="RuleBase" id="RU003346"/>
    </source>
</evidence>
<dbReference type="InterPro" id="IPR005829">
    <property type="entry name" value="Sugar_transporter_CS"/>
</dbReference>
<feature type="transmembrane region" description="Helical" evidence="8">
    <location>
        <begin position="166"/>
        <end position="188"/>
    </location>
</feature>
<sequence>MRRHSEIQEVAGDDTLHPEDTVVRRASVAVENFADLSAEAKDATSKEHNMGILQALKLYPKAVGWSILLSTAIVMEGYDVVLIASFYALPTFNKKYGVLGADGTYTVPAPWKSGLSNGALCGEILGLFINGIVSEKYGYKKTMMTSLAMMVAFIFIPFFSQNIQTLLVGEILCGIPWGVFQTLTTAYASEVCPVALRAYLCTYVNLCWVIGQFIASGVLRGVLSRTDEWGYRIPFAIQWLWPLPLLAGILFAPESPWWLVRKGRMEDAKKSLLRLTTRNDPTFNADETIAMMSHTNELEKQISSGTSYLDCFKGIDLRRTEIVCMVWLIQNLCGSTFMGYSTYFYEQAGLPTVDAFDLSMAQYALGMIGTIGSWFLMSRAGRRSLYLYGSCALCTLLLIIGLTAIAPASNIGSRWAIGSMLLLFTFIYDFTVGPVCYALVAEVSSTRLKAKTIVLARNLYNIGGIIVNIITNYQLTSKPSGWGWGAKSAFFWAGSCFLCIVWIYFRLPEPKGRTYGEMDVLFERKVSARKFRDAKIDIFRGDHLAPVAEGDSEKSGRKGLVVATYD</sequence>
<dbReference type="GeneID" id="28827667"/>
<comment type="similarity">
    <text evidence="2 7">Belongs to the major facilitator superfamily. Sugar transporter (TC 2.A.1.1) family.</text>
</comment>
<accession>A0A132B5U3</accession>
<dbReference type="InterPro" id="IPR005828">
    <property type="entry name" value="MFS_sugar_transport-like"/>
</dbReference>
<evidence type="ECO:0000256" key="3">
    <source>
        <dbReference type="ARBA" id="ARBA00022448"/>
    </source>
</evidence>
<evidence type="ECO:0000259" key="9">
    <source>
        <dbReference type="PROSITE" id="PS50850"/>
    </source>
</evidence>
<feature type="transmembrane region" description="Helical" evidence="8">
    <location>
        <begin position="142"/>
        <end position="160"/>
    </location>
</feature>
<dbReference type="Proteomes" id="UP000070700">
    <property type="component" value="Unassembled WGS sequence"/>
</dbReference>
<dbReference type="Pfam" id="PF00083">
    <property type="entry name" value="Sugar_tr"/>
    <property type="match status" value="1"/>
</dbReference>
<feature type="domain" description="Major facilitator superfamily (MFS) profile" evidence="9">
    <location>
        <begin position="65"/>
        <end position="511"/>
    </location>
</feature>
<dbReference type="PANTHER" id="PTHR48022">
    <property type="entry name" value="PLASTIDIC GLUCOSE TRANSPORTER 4"/>
    <property type="match status" value="1"/>
</dbReference>
<dbReference type="InterPro" id="IPR003663">
    <property type="entry name" value="Sugar/inositol_transpt"/>
</dbReference>
<organism evidence="10 11">
    <name type="scientific">Mollisia scopiformis</name>
    <name type="common">Conifer needle endophyte fungus</name>
    <name type="synonym">Phialocephala scopiformis</name>
    <dbReference type="NCBI Taxonomy" id="149040"/>
    <lineage>
        <taxon>Eukaryota</taxon>
        <taxon>Fungi</taxon>
        <taxon>Dikarya</taxon>
        <taxon>Ascomycota</taxon>
        <taxon>Pezizomycotina</taxon>
        <taxon>Leotiomycetes</taxon>
        <taxon>Helotiales</taxon>
        <taxon>Mollisiaceae</taxon>
        <taxon>Mollisia</taxon>
    </lineage>
</organism>
<keyword evidence="4 8" id="KW-0812">Transmembrane</keyword>
<feature type="transmembrane region" description="Helical" evidence="8">
    <location>
        <begin position="482"/>
        <end position="505"/>
    </location>
</feature>
<dbReference type="PROSITE" id="PS50850">
    <property type="entry name" value="MFS"/>
    <property type="match status" value="1"/>
</dbReference>
<dbReference type="GO" id="GO:0016020">
    <property type="term" value="C:membrane"/>
    <property type="evidence" value="ECO:0007669"/>
    <property type="project" value="UniProtKB-SubCell"/>
</dbReference>
<name>A0A132B5U3_MOLSC</name>
<keyword evidence="5 8" id="KW-1133">Transmembrane helix</keyword>
<evidence type="ECO:0000256" key="4">
    <source>
        <dbReference type="ARBA" id="ARBA00022692"/>
    </source>
</evidence>
<feature type="transmembrane region" description="Helical" evidence="8">
    <location>
        <begin position="200"/>
        <end position="219"/>
    </location>
</feature>
<dbReference type="InParanoid" id="A0A132B5U3"/>
<evidence type="ECO:0000313" key="10">
    <source>
        <dbReference type="EMBL" id="KUJ07772.1"/>
    </source>
</evidence>
<dbReference type="InterPro" id="IPR020846">
    <property type="entry name" value="MFS_dom"/>
</dbReference>
<feature type="transmembrane region" description="Helical" evidence="8">
    <location>
        <begin position="360"/>
        <end position="378"/>
    </location>
</feature>
<evidence type="ECO:0000256" key="6">
    <source>
        <dbReference type="ARBA" id="ARBA00023136"/>
    </source>
</evidence>
<dbReference type="FunCoup" id="A0A132B5U3">
    <property type="interactions" value="60"/>
</dbReference>
<evidence type="ECO:0000313" key="11">
    <source>
        <dbReference type="Proteomes" id="UP000070700"/>
    </source>
</evidence>
<evidence type="ECO:0000256" key="8">
    <source>
        <dbReference type="SAM" id="Phobius"/>
    </source>
</evidence>
<feature type="transmembrane region" description="Helical" evidence="8">
    <location>
        <begin position="239"/>
        <end position="260"/>
    </location>
</feature>
<dbReference type="RefSeq" id="XP_018062127.1">
    <property type="nucleotide sequence ID" value="XM_018217941.1"/>
</dbReference>
<dbReference type="NCBIfam" id="TIGR00879">
    <property type="entry name" value="SP"/>
    <property type="match status" value="1"/>
</dbReference>
<feature type="transmembrane region" description="Helical" evidence="8">
    <location>
        <begin position="452"/>
        <end position="470"/>
    </location>
</feature>
<protein>
    <submittedName>
        <fullName evidence="10">Putative MFS maltose permease</fullName>
    </submittedName>
</protein>
<dbReference type="SUPFAM" id="SSF103473">
    <property type="entry name" value="MFS general substrate transporter"/>
    <property type="match status" value="1"/>
</dbReference>
<dbReference type="EMBL" id="KQ947438">
    <property type="protein sequence ID" value="KUJ07772.1"/>
    <property type="molecule type" value="Genomic_DNA"/>
</dbReference>
<keyword evidence="11" id="KW-1185">Reference proteome</keyword>
<keyword evidence="6 8" id="KW-0472">Membrane</keyword>
<evidence type="ECO:0000256" key="5">
    <source>
        <dbReference type="ARBA" id="ARBA00022989"/>
    </source>
</evidence>
<dbReference type="PROSITE" id="PS00217">
    <property type="entry name" value="SUGAR_TRANSPORT_2"/>
    <property type="match status" value="1"/>
</dbReference>
<feature type="transmembrane region" description="Helical" evidence="8">
    <location>
        <begin position="109"/>
        <end position="130"/>
    </location>
</feature>
<gene>
    <name evidence="10" type="ORF">LY89DRAFT_711931</name>
</gene>
<dbReference type="KEGG" id="psco:LY89DRAFT_711931"/>
<evidence type="ECO:0000256" key="1">
    <source>
        <dbReference type="ARBA" id="ARBA00004141"/>
    </source>
</evidence>
<dbReference type="FunFam" id="1.20.1250.20:FF:000149">
    <property type="entry name" value="MFS transporter, SP family, general alpha glucoside:H+ symporter"/>
    <property type="match status" value="1"/>
</dbReference>
<feature type="transmembrane region" description="Helical" evidence="8">
    <location>
        <begin position="322"/>
        <end position="340"/>
    </location>
</feature>
<comment type="subcellular location">
    <subcellularLocation>
        <location evidence="1">Membrane</location>
        <topology evidence="1">Multi-pass membrane protein</topology>
    </subcellularLocation>
</comment>
<dbReference type="PANTHER" id="PTHR48022:SF76">
    <property type="entry name" value="MALTOSE PERMEASE, PUTATIVE (AFU_ORTHOLOGUE AFUA_8G07240)-RELATED"/>
    <property type="match status" value="1"/>
</dbReference>
<dbReference type="InterPro" id="IPR050360">
    <property type="entry name" value="MFS_Sugar_Transporters"/>
</dbReference>
<feature type="transmembrane region" description="Helical" evidence="8">
    <location>
        <begin position="415"/>
        <end position="440"/>
    </location>
</feature>
<reference evidence="10 11" key="1">
    <citation type="submission" date="2015-10" db="EMBL/GenBank/DDBJ databases">
        <title>Full genome of DAOMC 229536 Phialocephala scopiformis, a fungal endophyte of spruce producing the potent anti-insectan compound rugulosin.</title>
        <authorList>
            <consortium name="DOE Joint Genome Institute"/>
            <person name="Walker A.K."/>
            <person name="Frasz S.L."/>
            <person name="Seifert K.A."/>
            <person name="Miller J.D."/>
            <person name="Mondo S.J."/>
            <person name="Labutti K."/>
            <person name="Lipzen A."/>
            <person name="Dockter R."/>
            <person name="Kennedy M."/>
            <person name="Grigoriev I.V."/>
            <person name="Spatafora J.W."/>
        </authorList>
    </citation>
    <scope>NUCLEOTIDE SEQUENCE [LARGE SCALE GENOMIC DNA]</scope>
    <source>
        <strain evidence="10 11">CBS 120377</strain>
    </source>
</reference>
<keyword evidence="3 7" id="KW-0813">Transport</keyword>